<sequence>MYYSHEKSGILTDAHQGQEDALFDRNFPFTRIRIEAIMDRVLTIIKTSVVYFPKIAAFRFQWCQMKSAYNFLNRFLFTERWLS</sequence>
<protein>
    <submittedName>
        <fullName evidence="2">Transposase</fullName>
    </submittedName>
</protein>
<keyword evidence="1" id="KW-1185">Reference proteome</keyword>
<accession>A0A915KVG3</accession>
<dbReference type="WBParaSite" id="nRc.2.0.1.t41550-RA">
    <property type="protein sequence ID" value="nRc.2.0.1.t41550-RA"/>
    <property type="gene ID" value="nRc.2.0.1.g41550"/>
</dbReference>
<dbReference type="AlphaFoldDB" id="A0A915KVG3"/>
<proteinExistence type="predicted"/>
<dbReference type="Proteomes" id="UP000887565">
    <property type="component" value="Unplaced"/>
</dbReference>
<name>A0A915KVG3_ROMCU</name>
<organism evidence="1 2">
    <name type="scientific">Romanomermis culicivorax</name>
    <name type="common">Nematode worm</name>
    <dbReference type="NCBI Taxonomy" id="13658"/>
    <lineage>
        <taxon>Eukaryota</taxon>
        <taxon>Metazoa</taxon>
        <taxon>Ecdysozoa</taxon>
        <taxon>Nematoda</taxon>
        <taxon>Enoplea</taxon>
        <taxon>Dorylaimia</taxon>
        <taxon>Mermithida</taxon>
        <taxon>Mermithoidea</taxon>
        <taxon>Mermithidae</taxon>
        <taxon>Romanomermis</taxon>
    </lineage>
</organism>
<evidence type="ECO:0000313" key="1">
    <source>
        <dbReference type="Proteomes" id="UP000887565"/>
    </source>
</evidence>
<evidence type="ECO:0000313" key="2">
    <source>
        <dbReference type="WBParaSite" id="nRc.2.0.1.t41550-RA"/>
    </source>
</evidence>
<reference evidence="2" key="1">
    <citation type="submission" date="2022-11" db="UniProtKB">
        <authorList>
            <consortium name="WormBaseParasite"/>
        </authorList>
    </citation>
    <scope>IDENTIFICATION</scope>
</reference>